<comment type="caution">
    <text evidence="6">The sequence shown here is derived from an EMBL/GenBank/DDBJ whole genome shotgun (WGS) entry which is preliminary data.</text>
</comment>
<dbReference type="Proteomes" id="UP000310066">
    <property type="component" value="Unassembled WGS sequence"/>
</dbReference>
<keyword evidence="4" id="KW-0564">Palmitate</keyword>
<dbReference type="InterPro" id="IPR028209">
    <property type="entry name" value="LAMTOR1/MEH1"/>
</dbReference>
<evidence type="ECO:0000256" key="3">
    <source>
        <dbReference type="ARBA" id="ARBA00023136"/>
    </source>
</evidence>
<dbReference type="GO" id="GO:0001919">
    <property type="term" value="P:regulation of receptor recycling"/>
    <property type="evidence" value="ECO:0007669"/>
    <property type="project" value="InterPro"/>
</dbReference>
<comment type="subcellular location">
    <subcellularLocation>
        <location evidence="1">Endomembrane system</location>
    </subcellularLocation>
</comment>
<name>A0A4U0V834_9PEZI</name>
<keyword evidence="3" id="KW-0472">Membrane</keyword>
<dbReference type="GO" id="GO:0032008">
    <property type="term" value="P:positive regulation of TOR signaling"/>
    <property type="evidence" value="ECO:0007669"/>
    <property type="project" value="InterPro"/>
</dbReference>
<evidence type="ECO:0000256" key="2">
    <source>
        <dbReference type="ARBA" id="ARBA00022707"/>
    </source>
</evidence>
<dbReference type="GO" id="GO:0031902">
    <property type="term" value="C:late endosome membrane"/>
    <property type="evidence" value="ECO:0007669"/>
    <property type="project" value="InterPro"/>
</dbReference>
<accession>A0A4U0V834</accession>
<dbReference type="GO" id="GO:0071986">
    <property type="term" value="C:Ragulator complex"/>
    <property type="evidence" value="ECO:0007669"/>
    <property type="project" value="InterPro"/>
</dbReference>
<evidence type="ECO:0000313" key="6">
    <source>
        <dbReference type="EMBL" id="TKA44927.1"/>
    </source>
</evidence>
<proteinExistence type="predicted"/>
<keyword evidence="5" id="KW-0449">Lipoprotein</keyword>
<dbReference type="EMBL" id="NAJP01000013">
    <property type="protein sequence ID" value="TKA44927.1"/>
    <property type="molecule type" value="Genomic_DNA"/>
</dbReference>
<evidence type="ECO:0000256" key="5">
    <source>
        <dbReference type="ARBA" id="ARBA00023288"/>
    </source>
</evidence>
<evidence type="ECO:0000313" key="7">
    <source>
        <dbReference type="Proteomes" id="UP000310066"/>
    </source>
</evidence>
<evidence type="ECO:0000256" key="1">
    <source>
        <dbReference type="ARBA" id="ARBA00004308"/>
    </source>
</evidence>
<protein>
    <submittedName>
        <fullName evidence="6">Uncharacterized protein</fullName>
    </submittedName>
</protein>
<dbReference type="Pfam" id="PF15454">
    <property type="entry name" value="LAMTOR"/>
    <property type="match status" value="1"/>
</dbReference>
<dbReference type="GO" id="GO:0043410">
    <property type="term" value="P:positive regulation of MAPK cascade"/>
    <property type="evidence" value="ECO:0007669"/>
    <property type="project" value="InterPro"/>
</dbReference>
<gene>
    <name evidence="6" type="ORF">B0A54_03218</name>
</gene>
<dbReference type="GO" id="GO:0016197">
    <property type="term" value="P:endosomal transport"/>
    <property type="evidence" value="ECO:0007669"/>
    <property type="project" value="InterPro"/>
</dbReference>
<dbReference type="AlphaFoldDB" id="A0A4U0V834"/>
<evidence type="ECO:0000256" key="4">
    <source>
        <dbReference type="ARBA" id="ARBA00023139"/>
    </source>
</evidence>
<dbReference type="GO" id="GO:0045121">
    <property type="term" value="C:membrane raft"/>
    <property type="evidence" value="ECO:0007669"/>
    <property type="project" value="InterPro"/>
</dbReference>
<dbReference type="GO" id="GO:0071230">
    <property type="term" value="P:cellular response to amino acid stimulus"/>
    <property type="evidence" value="ECO:0007669"/>
    <property type="project" value="InterPro"/>
</dbReference>
<dbReference type="OrthoDB" id="5299893at2759"/>
<keyword evidence="2" id="KW-0519">Myristate</keyword>
<sequence>MSPPLLSGLFPRTPEAPTWRQAAIGFPPATQPPSAQSPVILLSPRRGEPHAQCFTALHARDTNATQEAGVTFFLMGVCASCLGLNRHPSHDQVNESAALLDDSHHVHYGGLADEDVAPPDEDEIRRAREALHRITNEATENMIDVSHPSSTDLSQHLTSTNHDGHTAGDNTFGGSAKAVDAIEDDEAAWLRSVRSAGLDSGTQIKGLQSGSLVLDIGQLRSSSAPQHGYT</sequence>
<reference evidence="6 7" key="1">
    <citation type="submission" date="2017-03" db="EMBL/GenBank/DDBJ databases">
        <title>Genomes of endolithic fungi from Antarctica.</title>
        <authorList>
            <person name="Coleine C."/>
            <person name="Masonjones S."/>
            <person name="Stajich J.E."/>
        </authorList>
    </citation>
    <scope>NUCLEOTIDE SEQUENCE [LARGE SCALE GENOMIC DNA]</scope>
    <source>
        <strain evidence="6 7">CCFEE 5311</strain>
    </source>
</reference>
<organism evidence="6 7">
    <name type="scientific">Friedmanniomyces endolithicus</name>
    <dbReference type="NCBI Taxonomy" id="329885"/>
    <lineage>
        <taxon>Eukaryota</taxon>
        <taxon>Fungi</taxon>
        <taxon>Dikarya</taxon>
        <taxon>Ascomycota</taxon>
        <taxon>Pezizomycotina</taxon>
        <taxon>Dothideomycetes</taxon>
        <taxon>Dothideomycetidae</taxon>
        <taxon>Mycosphaerellales</taxon>
        <taxon>Teratosphaeriaceae</taxon>
        <taxon>Friedmanniomyces</taxon>
    </lineage>
</organism>